<gene>
    <name evidence="3" type="ORF">BJ969_003197</name>
</gene>
<dbReference type="Pfam" id="PF00561">
    <property type="entry name" value="Abhydrolase_1"/>
    <property type="match status" value="1"/>
</dbReference>
<evidence type="ECO:0000256" key="1">
    <source>
        <dbReference type="SAM" id="MobiDB-lite"/>
    </source>
</evidence>
<comment type="caution">
    <text evidence="3">The sequence shown here is derived from an EMBL/GenBank/DDBJ whole genome shotgun (WGS) entry which is preliminary data.</text>
</comment>
<feature type="domain" description="AB hydrolase-1" evidence="2">
    <location>
        <begin position="51"/>
        <end position="156"/>
    </location>
</feature>
<dbReference type="GO" id="GO:0004806">
    <property type="term" value="F:triacylglycerol lipase activity"/>
    <property type="evidence" value="ECO:0007669"/>
    <property type="project" value="TreeGrafter"/>
</dbReference>
<feature type="region of interest" description="Disordered" evidence="1">
    <location>
        <begin position="1"/>
        <end position="22"/>
    </location>
</feature>
<dbReference type="InterPro" id="IPR029058">
    <property type="entry name" value="AB_hydrolase_fold"/>
</dbReference>
<dbReference type="InterPro" id="IPR000073">
    <property type="entry name" value="AB_hydrolase_1"/>
</dbReference>
<sequence length="302" mass="32316">MSTPHWHHQDERETVSSGTGLDRKAGCRLHTDGFVEIDGGKLYYELRGQGPPVLLIQGGLSEAGATTQLADRLVAAGQQVITYDRRGLSRSPVASTEPSVRMQLHARDAATLLAAVADRPARIVGPSIGAVIGLHLTVDFPEQVALLVSHEPPMSCLVRDPEQEAGLDAVTDIASRGDVLAAIQHFVALGGERNDEPEQDASSPEPVGDLRANLRRFFDHDFPAVRAAELTPDDLIAAASRTRIVPTGGERSRGQWEHRCAQRLAALLDRPLVELPGGHNGFVSHPSGNATALLDLFGEAAQ</sequence>
<accession>A0A840NLF2</accession>
<dbReference type="EMBL" id="JACHIV010000001">
    <property type="protein sequence ID" value="MBB5070109.1"/>
    <property type="molecule type" value="Genomic_DNA"/>
</dbReference>
<protein>
    <submittedName>
        <fullName evidence="3">Pimeloyl-ACP methyl ester carboxylesterase</fullName>
    </submittedName>
</protein>
<dbReference type="Proteomes" id="UP000580474">
    <property type="component" value="Unassembled WGS sequence"/>
</dbReference>
<keyword evidence="4" id="KW-1185">Reference proteome</keyword>
<dbReference type="RefSeq" id="WP_343071433.1">
    <property type="nucleotide sequence ID" value="NZ_JACHIV010000001.1"/>
</dbReference>
<organism evidence="3 4">
    <name type="scientific">Saccharopolyspora gloriosae</name>
    <dbReference type="NCBI Taxonomy" id="455344"/>
    <lineage>
        <taxon>Bacteria</taxon>
        <taxon>Bacillati</taxon>
        <taxon>Actinomycetota</taxon>
        <taxon>Actinomycetes</taxon>
        <taxon>Pseudonocardiales</taxon>
        <taxon>Pseudonocardiaceae</taxon>
        <taxon>Saccharopolyspora</taxon>
    </lineage>
</organism>
<dbReference type="Gene3D" id="3.40.50.1820">
    <property type="entry name" value="alpha/beta hydrolase"/>
    <property type="match status" value="1"/>
</dbReference>
<evidence type="ECO:0000259" key="2">
    <source>
        <dbReference type="Pfam" id="PF00561"/>
    </source>
</evidence>
<dbReference type="SUPFAM" id="SSF53474">
    <property type="entry name" value="alpha/beta-Hydrolases"/>
    <property type="match status" value="1"/>
</dbReference>
<proteinExistence type="predicted"/>
<dbReference type="AlphaFoldDB" id="A0A840NLF2"/>
<reference evidence="3 4" key="1">
    <citation type="submission" date="2020-08" db="EMBL/GenBank/DDBJ databases">
        <title>Sequencing the genomes of 1000 actinobacteria strains.</title>
        <authorList>
            <person name="Klenk H.-P."/>
        </authorList>
    </citation>
    <scope>NUCLEOTIDE SEQUENCE [LARGE SCALE GENOMIC DNA]</scope>
    <source>
        <strain evidence="3 4">DSM 45582</strain>
    </source>
</reference>
<dbReference type="InterPro" id="IPR050471">
    <property type="entry name" value="AB_hydrolase"/>
</dbReference>
<dbReference type="GO" id="GO:0046503">
    <property type="term" value="P:glycerolipid catabolic process"/>
    <property type="evidence" value="ECO:0007669"/>
    <property type="project" value="TreeGrafter"/>
</dbReference>
<dbReference type="PANTHER" id="PTHR43433">
    <property type="entry name" value="HYDROLASE, ALPHA/BETA FOLD FAMILY PROTEIN"/>
    <property type="match status" value="1"/>
</dbReference>
<name>A0A840NLF2_9PSEU</name>
<evidence type="ECO:0000313" key="3">
    <source>
        <dbReference type="EMBL" id="MBB5070109.1"/>
    </source>
</evidence>
<dbReference type="PANTHER" id="PTHR43433:SF5">
    <property type="entry name" value="AB HYDROLASE-1 DOMAIN-CONTAINING PROTEIN"/>
    <property type="match status" value="1"/>
</dbReference>
<evidence type="ECO:0000313" key="4">
    <source>
        <dbReference type="Proteomes" id="UP000580474"/>
    </source>
</evidence>